<organism evidence="1">
    <name type="scientific">bioreactor metagenome</name>
    <dbReference type="NCBI Taxonomy" id="1076179"/>
    <lineage>
        <taxon>unclassified sequences</taxon>
        <taxon>metagenomes</taxon>
        <taxon>ecological metagenomes</taxon>
    </lineage>
</organism>
<dbReference type="AlphaFoldDB" id="A0A645DP90"/>
<dbReference type="EMBL" id="VSSQ01037629">
    <property type="protein sequence ID" value="MPM90362.1"/>
    <property type="molecule type" value="Genomic_DNA"/>
</dbReference>
<sequence>MIPLDDLIRFAHGLELAQRCMRQHGKPVDHTAFGAHLLNGNRPIKIEQDEGKPGEDRVPGEDKVAHHIRQKDHKCSQCQPAHRSNVLLADKLDAQRQYQHQQRH</sequence>
<comment type="caution">
    <text evidence="1">The sequence shown here is derived from an EMBL/GenBank/DDBJ whole genome shotgun (WGS) entry which is preliminary data.</text>
</comment>
<gene>
    <name evidence="1" type="ORF">SDC9_137483</name>
</gene>
<proteinExistence type="predicted"/>
<accession>A0A645DP90</accession>
<reference evidence="1" key="1">
    <citation type="submission" date="2019-08" db="EMBL/GenBank/DDBJ databases">
        <authorList>
            <person name="Kucharzyk K."/>
            <person name="Murdoch R.W."/>
            <person name="Higgins S."/>
            <person name="Loffler F."/>
        </authorList>
    </citation>
    <scope>NUCLEOTIDE SEQUENCE</scope>
</reference>
<evidence type="ECO:0000313" key="1">
    <source>
        <dbReference type="EMBL" id="MPM90362.1"/>
    </source>
</evidence>
<protein>
    <submittedName>
        <fullName evidence="1">Uncharacterized protein</fullName>
    </submittedName>
</protein>
<name>A0A645DP90_9ZZZZ</name>